<reference evidence="1 2" key="1">
    <citation type="submission" date="2024-10" db="EMBL/GenBank/DDBJ databases">
        <title>The Natural Products Discovery Center: Release of the First 8490 Sequenced Strains for Exploring Actinobacteria Biosynthetic Diversity.</title>
        <authorList>
            <person name="Kalkreuter E."/>
            <person name="Kautsar S.A."/>
            <person name="Yang D."/>
            <person name="Bader C.D."/>
            <person name="Teijaro C.N."/>
            <person name="Fluegel L."/>
            <person name="Davis C.M."/>
            <person name="Simpson J.R."/>
            <person name="Lauterbach L."/>
            <person name="Steele A.D."/>
            <person name="Gui C."/>
            <person name="Meng S."/>
            <person name="Li G."/>
            <person name="Viehrig K."/>
            <person name="Ye F."/>
            <person name="Su P."/>
            <person name="Kiefer A.F."/>
            <person name="Nichols A."/>
            <person name="Cepeda A.J."/>
            <person name="Yan W."/>
            <person name="Fan B."/>
            <person name="Jiang Y."/>
            <person name="Adhikari A."/>
            <person name="Zheng C.-J."/>
            <person name="Schuster L."/>
            <person name="Cowan T.M."/>
            <person name="Smanski M.J."/>
            <person name="Chevrette M.G."/>
            <person name="De Carvalho L.P.S."/>
            <person name="Shen B."/>
        </authorList>
    </citation>
    <scope>NUCLEOTIDE SEQUENCE [LARGE SCALE GENOMIC DNA]</scope>
    <source>
        <strain evidence="1 2">NPDC093086</strain>
    </source>
</reference>
<evidence type="ECO:0000313" key="1">
    <source>
        <dbReference type="EMBL" id="MFJ6040980.1"/>
    </source>
</evidence>
<evidence type="ECO:0000313" key="2">
    <source>
        <dbReference type="Proteomes" id="UP001617907"/>
    </source>
</evidence>
<evidence type="ECO:0008006" key="3">
    <source>
        <dbReference type="Google" id="ProtNLM"/>
    </source>
</evidence>
<gene>
    <name evidence="1" type="ORF">ACIQFM_32600</name>
</gene>
<dbReference type="RefSeq" id="WP_350892099.1">
    <property type="nucleotide sequence ID" value="NZ_JBEOTR010000031.1"/>
</dbReference>
<accession>A0ABW8HLN8</accession>
<comment type="caution">
    <text evidence="1">The sequence shown here is derived from an EMBL/GenBank/DDBJ whole genome shotgun (WGS) entry which is preliminary data.</text>
</comment>
<dbReference type="EMBL" id="JBIVPC010000022">
    <property type="protein sequence ID" value="MFJ6040980.1"/>
    <property type="molecule type" value="Genomic_DNA"/>
</dbReference>
<dbReference type="Proteomes" id="UP001617907">
    <property type="component" value="Unassembled WGS sequence"/>
</dbReference>
<keyword evidence="2" id="KW-1185">Reference proteome</keyword>
<proteinExistence type="predicted"/>
<organism evidence="1 2">
    <name type="scientific">Streptomyces ardesiacus</name>
    <dbReference type="NCBI Taxonomy" id="285564"/>
    <lineage>
        <taxon>Bacteria</taxon>
        <taxon>Bacillati</taxon>
        <taxon>Actinomycetota</taxon>
        <taxon>Actinomycetes</taxon>
        <taxon>Kitasatosporales</taxon>
        <taxon>Streptomycetaceae</taxon>
        <taxon>Streptomyces</taxon>
    </lineage>
</organism>
<name>A0ABW8HLN8_9ACTN</name>
<protein>
    <recommendedName>
        <fullName evidence="3">DUF222 domain-containing protein</fullName>
    </recommendedName>
</protein>
<sequence>MQQGSTWLPHPGWARNMAEPSPRHALWRQFEDEHDVWLIDDVCKGVRMITEGDAAEPHDAIALSVAGAEATEGVLVGLDSEWALYTPQQVAYAASALFAQITAAGLALEKLDAHLDVMAERGDIVMPDMEQAARDEGGEAGRIGLAQMAMGSVGYAASTIVPPSAEEAVRLLAAAQRLAPLPINAHETVTEVGHLLGDEAKFFTAHHDGDAQPTDHDREHCGCRIELTTPDGTLWDFRRHEEEWCLTRMADLHTVELAAGDACADPRHLAALLRQATQTTP</sequence>